<dbReference type="CDD" id="cd17223">
    <property type="entry name" value="RA_RASSF6"/>
    <property type="match status" value="1"/>
</dbReference>
<dbReference type="GeneTree" id="ENSGT00940000159886"/>
<reference evidence="4" key="2">
    <citation type="journal article" date="2007" name="PLoS Biol.">
        <title>Survey sequencing and comparative analysis of the elephant shark (Callorhinchus milii) genome.</title>
        <authorList>
            <person name="Venkatesh B."/>
            <person name="Kirkness E.F."/>
            <person name="Loh Y.H."/>
            <person name="Halpern A.L."/>
            <person name="Lee A.P."/>
            <person name="Johnson J."/>
            <person name="Dandona N."/>
            <person name="Viswanathan L.D."/>
            <person name="Tay A."/>
            <person name="Venter J.C."/>
            <person name="Strausberg R.L."/>
            <person name="Brenner S."/>
        </authorList>
    </citation>
    <scope>NUCLEOTIDE SEQUENCE [LARGE SCALE GENOMIC DNA]</scope>
</reference>
<dbReference type="PANTHER" id="PTHR22738:SF3">
    <property type="entry name" value="RAS ASSOCIATION DOMAIN-CONTAINING PROTEIN 6"/>
    <property type="match status" value="1"/>
</dbReference>
<dbReference type="FunCoup" id="A0A4W3HMJ2">
    <property type="interactions" value="29"/>
</dbReference>
<dbReference type="SMART" id="SM00314">
    <property type="entry name" value="RA"/>
    <property type="match status" value="1"/>
</dbReference>
<dbReference type="GO" id="GO:0007165">
    <property type="term" value="P:signal transduction"/>
    <property type="evidence" value="ECO:0007669"/>
    <property type="project" value="InterPro"/>
</dbReference>
<dbReference type="InterPro" id="IPR000159">
    <property type="entry name" value="RA_dom"/>
</dbReference>
<dbReference type="RefSeq" id="XP_007897212.1">
    <property type="nucleotide sequence ID" value="XM_007899021.2"/>
</dbReference>
<dbReference type="Ensembl" id="ENSCMIT00000016826.1">
    <property type="protein sequence ID" value="ENSCMIP00000016495.1"/>
    <property type="gene ID" value="ENSCMIG00000007948.1"/>
</dbReference>
<dbReference type="Gene3D" id="3.10.20.90">
    <property type="entry name" value="Phosphatidylinositol 3-kinase Catalytic Subunit, Chain A, domain 1"/>
    <property type="match status" value="1"/>
</dbReference>
<reference evidence="4" key="1">
    <citation type="journal article" date="2006" name="Science">
        <title>Ancient noncoding elements conserved in the human genome.</title>
        <authorList>
            <person name="Venkatesh B."/>
            <person name="Kirkness E.F."/>
            <person name="Loh Y.H."/>
            <person name="Halpern A.L."/>
            <person name="Lee A.P."/>
            <person name="Johnson J."/>
            <person name="Dandona N."/>
            <person name="Viswanathan L.D."/>
            <person name="Tay A."/>
            <person name="Venter J.C."/>
            <person name="Strausberg R.L."/>
            <person name="Brenner S."/>
        </authorList>
    </citation>
    <scope>NUCLEOTIDE SEQUENCE [LARGE SCALE GENOMIC DNA]</scope>
</reference>
<dbReference type="STRING" id="7868.ENSCMIP00000016495"/>
<dbReference type="InterPro" id="IPR011524">
    <property type="entry name" value="SARAH_dom"/>
</dbReference>
<proteinExistence type="predicted"/>
<dbReference type="SUPFAM" id="SSF54236">
    <property type="entry name" value="Ubiquitin-like"/>
    <property type="match status" value="1"/>
</dbReference>
<dbReference type="InParanoid" id="A0A4W3HMJ2"/>
<accession>A0A4W3HMJ2</accession>
<dbReference type="Pfam" id="PF16517">
    <property type="entry name" value="Nore1-SARAH"/>
    <property type="match status" value="1"/>
</dbReference>
<dbReference type="Proteomes" id="UP000314986">
    <property type="component" value="Unassembled WGS sequence"/>
</dbReference>
<dbReference type="OMA" id="PELNCAT"/>
<reference evidence="3" key="5">
    <citation type="submission" date="2025-09" db="UniProtKB">
        <authorList>
            <consortium name="Ensembl"/>
        </authorList>
    </citation>
    <scope>IDENTIFICATION</scope>
</reference>
<dbReference type="PROSITE" id="PS50951">
    <property type="entry name" value="SARAH"/>
    <property type="match status" value="1"/>
</dbReference>
<name>A0A4W3HMJ2_CALMI</name>
<dbReference type="PROSITE" id="PS50200">
    <property type="entry name" value="RA"/>
    <property type="match status" value="1"/>
</dbReference>
<dbReference type="InterPro" id="IPR033614">
    <property type="entry name" value="RASSF1-6"/>
</dbReference>
<evidence type="ECO:0000259" key="2">
    <source>
        <dbReference type="PROSITE" id="PS50951"/>
    </source>
</evidence>
<dbReference type="KEGG" id="cmk:103182146"/>
<evidence type="ECO:0000259" key="1">
    <source>
        <dbReference type="PROSITE" id="PS50200"/>
    </source>
</evidence>
<dbReference type="AlphaFoldDB" id="A0A4W3HMJ2"/>
<sequence length="334" mass="38924">MNTSRQQPSVQVGENKYISRAEFSSLLKTYNCFYEDKKNLELKVHEDKGKIVIEGLLDISWGIHQPIRLQIDDEKLSASPSPLQPPTEPFNKASGMTRWGEFDDLCKIVEQEEEHEPLETEKIQDMVYESSTLKPKRYREPENFNLIRSMSEVALVKMRVKSQAKLAAQKAQRHRFSINGHFYNYKTAVFTPTYGSVTNVRINSTMTTQEVIEQLLQKFKIENDPNEFALYVVHATEEKKRLNDTAFPLWERLLHGPSGKIVKIFLMDKGAEEISNAVAQYIKFEPPLLEVILQKLNEEEDKYISNIVFKYKREKRFLVQQLRTRLMVRAETSV</sequence>
<gene>
    <name evidence="3" type="primary">rassf6</name>
</gene>
<feature type="domain" description="Ras-associating" evidence="1">
    <location>
        <begin position="183"/>
        <end position="271"/>
    </location>
</feature>
<dbReference type="CDD" id="cd21895">
    <property type="entry name" value="SARAH_RASSF6"/>
    <property type="match status" value="1"/>
</dbReference>
<dbReference type="CTD" id="166824"/>
<evidence type="ECO:0000313" key="3">
    <source>
        <dbReference type="Ensembl" id="ENSCMIP00000016495.1"/>
    </source>
</evidence>
<keyword evidence="4" id="KW-1185">Reference proteome</keyword>
<evidence type="ECO:0000313" key="4">
    <source>
        <dbReference type="Proteomes" id="UP000314986"/>
    </source>
</evidence>
<protein>
    <submittedName>
        <fullName evidence="3">Ras association domain family member 6</fullName>
    </submittedName>
</protein>
<dbReference type="InterPro" id="IPR049787">
    <property type="entry name" value="SARAH_RASSF6"/>
</dbReference>
<feature type="domain" description="SARAH" evidence="2">
    <location>
        <begin position="278"/>
        <end position="325"/>
    </location>
</feature>
<dbReference type="GeneID" id="103182146"/>
<dbReference type="PANTHER" id="PTHR22738">
    <property type="entry name" value="RASSF"/>
    <property type="match status" value="1"/>
</dbReference>
<dbReference type="InterPro" id="IPR029071">
    <property type="entry name" value="Ubiquitin-like_domsf"/>
</dbReference>
<dbReference type="OrthoDB" id="9976881at2759"/>
<reference evidence="3" key="4">
    <citation type="submission" date="2025-08" db="UniProtKB">
        <authorList>
            <consortium name="Ensembl"/>
        </authorList>
    </citation>
    <scope>IDENTIFICATION</scope>
</reference>
<organism evidence="3 4">
    <name type="scientific">Callorhinchus milii</name>
    <name type="common">Ghost shark</name>
    <dbReference type="NCBI Taxonomy" id="7868"/>
    <lineage>
        <taxon>Eukaryota</taxon>
        <taxon>Metazoa</taxon>
        <taxon>Chordata</taxon>
        <taxon>Craniata</taxon>
        <taxon>Vertebrata</taxon>
        <taxon>Chondrichthyes</taxon>
        <taxon>Holocephali</taxon>
        <taxon>Chimaeriformes</taxon>
        <taxon>Callorhinchidae</taxon>
        <taxon>Callorhinchus</taxon>
    </lineage>
</organism>
<reference evidence="4" key="3">
    <citation type="journal article" date="2014" name="Nature">
        <title>Elephant shark genome provides unique insights into gnathostome evolution.</title>
        <authorList>
            <consortium name="International Elephant Shark Genome Sequencing Consortium"/>
            <person name="Venkatesh B."/>
            <person name="Lee A.P."/>
            <person name="Ravi V."/>
            <person name="Maurya A.K."/>
            <person name="Lian M.M."/>
            <person name="Swann J.B."/>
            <person name="Ohta Y."/>
            <person name="Flajnik M.F."/>
            <person name="Sutoh Y."/>
            <person name="Kasahara M."/>
            <person name="Hoon S."/>
            <person name="Gangu V."/>
            <person name="Roy S.W."/>
            <person name="Irimia M."/>
            <person name="Korzh V."/>
            <person name="Kondrychyn I."/>
            <person name="Lim Z.W."/>
            <person name="Tay B.H."/>
            <person name="Tohari S."/>
            <person name="Kong K.W."/>
            <person name="Ho S."/>
            <person name="Lorente-Galdos B."/>
            <person name="Quilez J."/>
            <person name="Marques-Bonet T."/>
            <person name="Raney B.J."/>
            <person name="Ingham P.W."/>
            <person name="Tay A."/>
            <person name="Hillier L.W."/>
            <person name="Minx P."/>
            <person name="Boehm T."/>
            <person name="Wilson R.K."/>
            <person name="Brenner S."/>
            <person name="Warren W.C."/>
        </authorList>
    </citation>
    <scope>NUCLEOTIDE SEQUENCE [LARGE SCALE GENOMIC DNA]</scope>
</reference>
<dbReference type="Pfam" id="PF00788">
    <property type="entry name" value="RA"/>
    <property type="match status" value="1"/>
</dbReference>